<keyword evidence="2" id="KW-1185">Reference proteome</keyword>
<dbReference type="EMBL" id="FOGG01000017">
    <property type="protein sequence ID" value="SER82342.1"/>
    <property type="molecule type" value="Genomic_DNA"/>
</dbReference>
<dbReference type="Proteomes" id="UP000199572">
    <property type="component" value="Unassembled WGS sequence"/>
</dbReference>
<evidence type="ECO:0000313" key="1">
    <source>
        <dbReference type="EMBL" id="SER82342.1"/>
    </source>
</evidence>
<sequence length="143" mass="16985">MKTYIKYFLPIVLCISACKINQYKNNRKVGKWVEEQVEDGISYKFVGYYNKGGHAKKTWKTYRNDTLVLSEKYKGDVSFVKNFYNNGKILSKGKSRTDRSNPEKLHWFYFGEWRYYSVTGDLEFKRLFEGGKEIAEIKINKNK</sequence>
<organism evidence="1 2">
    <name type="scientific">Pedobacter rhizosphaerae</name>
    <dbReference type="NCBI Taxonomy" id="390241"/>
    <lineage>
        <taxon>Bacteria</taxon>
        <taxon>Pseudomonadati</taxon>
        <taxon>Bacteroidota</taxon>
        <taxon>Sphingobacteriia</taxon>
        <taxon>Sphingobacteriales</taxon>
        <taxon>Sphingobacteriaceae</taxon>
        <taxon>Pedobacter</taxon>
    </lineage>
</organism>
<accession>A0A1H9SBF4</accession>
<name>A0A1H9SBF4_9SPHI</name>
<gene>
    <name evidence="1" type="ORF">SAMN04488023_11768</name>
</gene>
<reference evidence="1 2" key="1">
    <citation type="submission" date="2016-10" db="EMBL/GenBank/DDBJ databases">
        <authorList>
            <person name="de Groot N.N."/>
        </authorList>
    </citation>
    <scope>NUCLEOTIDE SEQUENCE [LARGE SCALE GENOMIC DNA]</scope>
    <source>
        <strain evidence="1 2">DSM 18610</strain>
    </source>
</reference>
<evidence type="ECO:0000313" key="2">
    <source>
        <dbReference type="Proteomes" id="UP000199572"/>
    </source>
</evidence>
<dbReference type="RefSeq" id="WP_090885527.1">
    <property type="nucleotide sequence ID" value="NZ_FOGG01000017.1"/>
</dbReference>
<protein>
    <recommendedName>
        <fullName evidence="3">MORN repeat variant</fullName>
    </recommendedName>
</protein>
<dbReference type="AlphaFoldDB" id="A0A1H9SBF4"/>
<dbReference type="OrthoDB" id="8536728at2"/>
<evidence type="ECO:0008006" key="3">
    <source>
        <dbReference type="Google" id="ProtNLM"/>
    </source>
</evidence>
<proteinExistence type="predicted"/>